<dbReference type="Proteomes" id="UP000653305">
    <property type="component" value="Unassembled WGS sequence"/>
</dbReference>
<reference evidence="2" key="1">
    <citation type="submission" date="2020-07" db="EMBL/GenBank/DDBJ databases">
        <title>Ethylene signaling mediates host invasion by parasitic plants.</title>
        <authorList>
            <person name="Yoshida S."/>
        </authorList>
    </citation>
    <scope>NUCLEOTIDE SEQUENCE</scope>
    <source>
        <strain evidence="2">Okayama</strain>
    </source>
</reference>
<organism evidence="2 3">
    <name type="scientific">Phtheirospermum japonicum</name>
    <dbReference type="NCBI Taxonomy" id="374723"/>
    <lineage>
        <taxon>Eukaryota</taxon>
        <taxon>Viridiplantae</taxon>
        <taxon>Streptophyta</taxon>
        <taxon>Embryophyta</taxon>
        <taxon>Tracheophyta</taxon>
        <taxon>Spermatophyta</taxon>
        <taxon>Magnoliopsida</taxon>
        <taxon>eudicotyledons</taxon>
        <taxon>Gunneridae</taxon>
        <taxon>Pentapetalae</taxon>
        <taxon>asterids</taxon>
        <taxon>lamiids</taxon>
        <taxon>Lamiales</taxon>
        <taxon>Orobanchaceae</taxon>
        <taxon>Orobanchaceae incertae sedis</taxon>
        <taxon>Phtheirospermum</taxon>
    </lineage>
</organism>
<dbReference type="PANTHER" id="PTHR35686">
    <property type="entry name" value="KINETOCHORE PROTEIN"/>
    <property type="match status" value="1"/>
</dbReference>
<gene>
    <name evidence="2" type="ORF">PHJA_001737300</name>
</gene>
<accession>A0A830CCB1</accession>
<evidence type="ECO:0000313" key="3">
    <source>
        <dbReference type="Proteomes" id="UP000653305"/>
    </source>
</evidence>
<dbReference type="OrthoDB" id="1914453at2759"/>
<keyword evidence="3" id="KW-1185">Reference proteome</keyword>
<dbReference type="PANTHER" id="PTHR35686:SF1">
    <property type="entry name" value="KINETOCHORE PROTEIN"/>
    <property type="match status" value="1"/>
</dbReference>
<comment type="caution">
    <text evidence="2">The sequence shown here is derived from an EMBL/GenBank/DDBJ whole genome shotgun (WGS) entry which is preliminary data.</text>
</comment>
<feature type="region of interest" description="Disordered" evidence="1">
    <location>
        <begin position="1"/>
        <end position="31"/>
    </location>
</feature>
<protein>
    <submittedName>
        <fullName evidence="2">Uncharacterized protein</fullName>
    </submittedName>
</protein>
<dbReference type="AlphaFoldDB" id="A0A830CCB1"/>
<name>A0A830CCB1_9LAMI</name>
<proteinExistence type="predicted"/>
<evidence type="ECO:0000256" key="1">
    <source>
        <dbReference type="SAM" id="MobiDB-lite"/>
    </source>
</evidence>
<sequence length="97" mass="10866">MADGSMSMRVPKHANEDGEEGIPLRRQESLRSTNGMYGKLQQVIQSEKVRDMGYLKSLSAETGFKDERMCISVRILTRALEAKLIVCSCSRVKDGKN</sequence>
<dbReference type="EMBL" id="BMAC01000411">
    <property type="protein sequence ID" value="GFP95932.1"/>
    <property type="molecule type" value="Genomic_DNA"/>
</dbReference>
<evidence type="ECO:0000313" key="2">
    <source>
        <dbReference type="EMBL" id="GFP95932.1"/>
    </source>
</evidence>